<keyword evidence="2" id="KW-1185">Reference proteome</keyword>
<dbReference type="OrthoDB" id="441708at2759"/>
<reference evidence="1 2" key="1">
    <citation type="journal article" date="2017" name="PLoS Biol.">
        <title>The sea cucumber genome provides insights into morphological evolution and visceral regeneration.</title>
        <authorList>
            <person name="Zhang X."/>
            <person name="Sun L."/>
            <person name="Yuan J."/>
            <person name="Sun Y."/>
            <person name="Gao Y."/>
            <person name="Zhang L."/>
            <person name="Li S."/>
            <person name="Dai H."/>
            <person name="Hamel J.F."/>
            <person name="Liu C."/>
            <person name="Yu Y."/>
            <person name="Liu S."/>
            <person name="Lin W."/>
            <person name="Guo K."/>
            <person name="Jin S."/>
            <person name="Xu P."/>
            <person name="Storey K.B."/>
            <person name="Huan P."/>
            <person name="Zhang T."/>
            <person name="Zhou Y."/>
            <person name="Zhang J."/>
            <person name="Lin C."/>
            <person name="Li X."/>
            <person name="Xing L."/>
            <person name="Huo D."/>
            <person name="Sun M."/>
            <person name="Wang L."/>
            <person name="Mercier A."/>
            <person name="Li F."/>
            <person name="Yang H."/>
            <person name="Xiang J."/>
        </authorList>
    </citation>
    <scope>NUCLEOTIDE SEQUENCE [LARGE SCALE GENOMIC DNA]</scope>
    <source>
        <strain evidence="1">Shaxun</strain>
        <tissue evidence="1">Muscle</tissue>
    </source>
</reference>
<dbReference type="STRING" id="307972.A0A2G8KTW0"/>
<dbReference type="InterPro" id="IPR044691">
    <property type="entry name" value="DCC1_Trx"/>
</dbReference>
<dbReference type="Proteomes" id="UP000230750">
    <property type="component" value="Unassembled WGS sequence"/>
</dbReference>
<dbReference type="PANTHER" id="PTHR34290:SF2">
    <property type="entry name" value="OS04G0668800 PROTEIN"/>
    <property type="match status" value="1"/>
</dbReference>
<accession>A0A2G8KTW0</accession>
<protein>
    <recommendedName>
        <fullName evidence="3">DUF393 domain-containing protein</fullName>
    </recommendedName>
</protein>
<dbReference type="Pfam" id="PF04134">
    <property type="entry name" value="DCC1-like"/>
    <property type="match status" value="1"/>
</dbReference>
<proteinExistence type="predicted"/>
<dbReference type="AlphaFoldDB" id="A0A2G8KTW0"/>
<comment type="caution">
    <text evidence="1">The sequence shown here is derived from an EMBL/GenBank/DDBJ whole genome shotgun (WGS) entry which is preliminary data.</text>
</comment>
<gene>
    <name evidence="1" type="ORF">BSL78_11675</name>
</gene>
<dbReference type="InterPro" id="IPR007263">
    <property type="entry name" value="DCC1-like"/>
</dbReference>
<sequence>MAVATGQLARQFCRLRVWKVQHTGLLAGTRLSSTAAESRTKVLYDGDCPICQKEMAIVKYLNKKKGTLDLIDINKADFNPSEYGDFSQKELTDVFHVVDSNKQVYKGLHAMHKMYSDVGFGWTTTYLLWPVLHPIFNRMYMWFAKNRLRWTNRAGLKTNLKA</sequence>
<dbReference type="GO" id="GO:0015035">
    <property type="term" value="F:protein-disulfide reductase activity"/>
    <property type="evidence" value="ECO:0007669"/>
    <property type="project" value="InterPro"/>
</dbReference>
<evidence type="ECO:0000313" key="1">
    <source>
        <dbReference type="EMBL" id="PIK51436.1"/>
    </source>
</evidence>
<dbReference type="PANTHER" id="PTHR34290">
    <property type="entry name" value="SI:CH73-390P7.2"/>
    <property type="match status" value="1"/>
</dbReference>
<organism evidence="1 2">
    <name type="scientific">Stichopus japonicus</name>
    <name type="common">Sea cucumber</name>
    <dbReference type="NCBI Taxonomy" id="307972"/>
    <lineage>
        <taxon>Eukaryota</taxon>
        <taxon>Metazoa</taxon>
        <taxon>Echinodermata</taxon>
        <taxon>Eleutherozoa</taxon>
        <taxon>Echinozoa</taxon>
        <taxon>Holothuroidea</taxon>
        <taxon>Aspidochirotacea</taxon>
        <taxon>Aspidochirotida</taxon>
        <taxon>Stichopodidae</taxon>
        <taxon>Apostichopus</taxon>
    </lineage>
</organism>
<dbReference type="EMBL" id="MRZV01000373">
    <property type="protein sequence ID" value="PIK51436.1"/>
    <property type="molecule type" value="Genomic_DNA"/>
</dbReference>
<name>A0A2G8KTW0_STIJA</name>
<evidence type="ECO:0000313" key="2">
    <source>
        <dbReference type="Proteomes" id="UP000230750"/>
    </source>
</evidence>
<evidence type="ECO:0008006" key="3">
    <source>
        <dbReference type="Google" id="ProtNLM"/>
    </source>
</evidence>